<dbReference type="EMBL" id="CP011219">
    <property type="protein sequence ID" value="AKO32190.1"/>
    <property type="molecule type" value="Genomic_DNA"/>
</dbReference>
<evidence type="ECO:0000313" key="9">
    <source>
        <dbReference type="Proteomes" id="UP000060132"/>
    </source>
</evidence>
<organism evidence="8 9">
    <name type="scientific">Haemophilus ducreyi</name>
    <dbReference type="NCBI Taxonomy" id="730"/>
    <lineage>
        <taxon>Bacteria</taxon>
        <taxon>Pseudomonadati</taxon>
        <taxon>Pseudomonadota</taxon>
        <taxon>Gammaproteobacteria</taxon>
        <taxon>Pasteurellales</taxon>
        <taxon>Pasteurellaceae</taxon>
        <taxon>Haemophilus</taxon>
    </lineage>
</organism>
<dbReference type="RefSeq" id="WP_010944739.1">
    <property type="nucleotide sequence ID" value="NZ_CP011218.1"/>
</dbReference>
<gene>
    <name evidence="8" type="ORF">RZ57_03090</name>
</gene>
<evidence type="ECO:0000256" key="6">
    <source>
        <dbReference type="ARBA" id="ARBA00023136"/>
    </source>
</evidence>
<dbReference type="PROSITE" id="PS00211">
    <property type="entry name" value="ABC_TRANSPORTER_1"/>
    <property type="match status" value="1"/>
</dbReference>
<sequence length="210" mass="23847">MHLNQLVISHLACERGENRLFEGCHFSVSSGEWVQIEGHNGIGKTSLLRILAGLALPVAGEVLWNNLSIHKQRDEYYAELFYLGHYAGIKPELSAWENLRFYQKMQGLSLDDEALWFALDKVSLVERADLPCSYLSAGQQRRVALAKLWLTQQKLWILDEPFTAIDNHGVGDLIMHIERHCSLGGMAIFTSHQTVESNKVRTLSLDQFKL</sequence>
<dbReference type="NCBIfam" id="NF010061">
    <property type="entry name" value="PRK13538.1"/>
    <property type="match status" value="1"/>
</dbReference>
<dbReference type="OMA" id="NLAWLCA"/>
<keyword evidence="6" id="KW-0472">Membrane</keyword>
<evidence type="ECO:0000256" key="1">
    <source>
        <dbReference type="ARBA" id="ARBA00022448"/>
    </source>
</evidence>
<dbReference type="Proteomes" id="UP000060132">
    <property type="component" value="Chromosome"/>
</dbReference>
<dbReference type="SMR" id="A0AAC8UC74"/>
<evidence type="ECO:0000313" key="8">
    <source>
        <dbReference type="EMBL" id="AKO32190.1"/>
    </source>
</evidence>
<dbReference type="Pfam" id="PF00005">
    <property type="entry name" value="ABC_tran"/>
    <property type="match status" value="1"/>
</dbReference>
<protein>
    <submittedName>
        <fullName evidence="8">Heme ABC transporter ATP-binding protein</fullName>
    </submittedName>
</protein>
<reference evidence="8 9" key="1">
    <citation type="journal article" date="2015" name="PLoS Negl. Trop. Dis.">
        <title>Haemophilus ducreyi Cutaneous Ulcer Strains Are Nearly Identical to Class I Genital Ulcer Strains.</title>
        <authorList>
            <person name="Gangaiah D."/>
            <person name="Webb K.M."/>
            <person name="Humphreys T.L."/>
            <person name="Fortney K.R."/>
            <person name="Toh E."/>
            <person name="Tai A."/>
            <person name="Katz S.S."/>
            <person name="Pillay A."/>
            <person name="Chen C.Y."/>
            <person name="Roberts S.A."/>
            <person name="Munson R.S.Jr."/>
            <person name="Spinola S.M."/>
        </authorList>
    </citation>
    <scope>NUCLEOTIDE SEQUENCE [LARGE SCALE GENOMIC DNA]</scope>
    <source>
        <strain evidence="9">CLU2</strain>
    </source>
</reference>
<keyword evidence="5" id="KW-1278">Translocase</keyword>
<dbReference type="NCBIfam" id="TIGR01189">
    <property type="entry name" value="ccmA"/>
    <property type="match status" value="1"/>
</dbReference>
<dbReference type="GO" id="GO:0022857">
    <property type="term" value="F:transmembrane transporter activity"/>
    <property type="evidence" value="ECO:0007669"/>
    <property type="project" value="InterPro"/>
</dbReference>
<feature type="domain" description="ABC transporter" evidence="7">
    <location>
        <begin position="1"/>
        <end position="208"/>
    </location>
</feature>
<keyword evidence="3" id="KW-0201">Cytochrome c-type biogenesis</keyword>
<keyword evidence="1" id="KW-0813">Transport</keyword>
<evidence type="ECO:0000256" key="3">
    <source>
        <dbReference type="ARBA" id="ARBA00022748"/>
    </source>
</evidence>
<evidence type="ECO:0000256" key="5">
    <source>
        <dbReference type="ARBA" id="ARBA00022967"/>
    </source>
</evidence>
<dbReference type="InterPro" id="IPR003439">
    <property type="entry name" value="ABC_transporter-like_ATP-bd"/>
</dbReference>
<keyword evidence="2" id="KW-0547">Nucleotide-binding</keyword>
<name>A0AAC8UC74_HAEDC</name>
<evidence type="ECO:0000259" key="7">
    <source>
        <dbReference type="PROSITE" id="PS50893"/>
    </source>
</evidence>
<dbReference type="Gene3D" id="3.40.50.300">
    <property type="entry name" value="P-loop containing nucleotide triphosphate hydrolases"/>
    <property type="match status" value="1"/>
</dbReference>
<evidence type="ECO:0000256" key="2">
    <source>
        <dbReference type="ARBA" id="ARBA00022741"/>
    </source>
</evidence>
<dbReference type="PANTHER" id="PTHR43499">
    <property type="entry name" value="ABC TRANSPORTER I FAMILY MEMBER 1"/>
    <property type="match status" value="1"/>
</dbReference>
<dbReference type="GO" id="GO:0005524">
    <property type="term" value="F:ATP binding"/>
    <property type="evidence" value="ECO:0007669"/>
    <property type="project" value="UniProtKB-KW"/>
</dbReference>
<dbReference type="InterPro" id="IPR027417">
    <property type="entry name" value="P-loop_NTPase"/>
</dbReference>
<dbReference type="GO" id="GO:0016887">
    <property type="term" value="F:ATP hydrolysis activity"/>
    <property type="evidence" value="ECO:0007669"/>
    <property type="project" value="InterPro"/>
</dbReference>
<dbReference type="SUPFAM" id="SSF52540">
    <property type="entry name" value="P-loop containing nucleoside triphosphate hydrolases"/>
    <property type="match status" value="1"/>
</dbReference>
<dbReference type="GO" id="GO:0017004">
    <property type="term" value="P:cytochrome complex assembly"/>
    <property type="evidence" value="ECO:0007669"/>
    <property type="project" value="UniProtKB-KW"/>
</dbReference>
<evidence type="ECO:0000256" key="4">
    <source>
        <dbReference type="ARBA" id="ARBA00022840"/>
    </source>
</evidence>
<proteinExistence type="predicted"/>
<dbReference type="AlphaFoldDB" id="A0AAC8UC74"/>
<dbReference type="PROSITE" id="PS50893">
    <property type="entry name" value="ABC_TRANSPORTER_2"/>
    <property type="match status" value="1"/>
</dbReference>
<dbReference type="InterPro" id="IPR017871">
    <property type="entry name" value="ABC_transporter-like_CS"/>
</dbReference>
<dbReference type="PANTHER" id="PTHR43499:SF1">
    <property type="entry name" value="ABC TRANSPORTER I FAMILY MEMBER 1"/>
    <property type="match status" value="1"/>
</dbReference>
<accession>A0AAC8UC74</accession>
<keyword evidence="4 8" id="KW-0067">ATP-binding</keyword>
<dbReference type="InterPro" id="IPR005895">
    <property type="entry name" value="ABC_transptr_haem_export_CcmA"/>
</dbReference>